<dbReference type="AlphaFoldDB" id="A0AAV4WEN5"/>
<gene>
    <name evidence="1" type="ORF">CEXT_314161</name>
</gene>
<evidence type="ECO:0000313" key="2">
    <source>
        <dbReference type="Proteomes" id="UP001054945"/>
    </source>
</evidence>
<dbReference type="Proteomes" id="UP001054945">
    <property type="component" value="Unassembled WGS sequence"/>
</dbReference>
<comment type="caution">
    <text evidence="1">The sequence shown here is derived from an EMBL/GenBank/DDBJ whole genome shotgun (WGS) entry which is preliminary data.</text>
</comment>
<organism evidence="1 2">
    <name type="scientific">Caerostris extrusa</name>
    <name type="common">Bark spider</name>
    <name type="synonym">Caerostris bankana</name>
    <dbReference type="NCBI Taxonomy" id="172846"/>
    <lineage>
        <taxon>Eukaryota</taxon>
        <taxon>Metazoa</taxon>
        <taxon>Ecdysozoa</taxon>
        <taxon>Arthropoda</taxon>
        <taxon>Chelicerata</taxon>
        <taxon>Arachnida</taxon>
        <taxon>Araneae</taxon>
        <taxon>Araneomorphae</taxon>
        <taxon>Entelegynae</taxon>
        <taxon>Araneoidea</taxon>
        <taxon>Araneidae</taxon>
        <taxon>Caerostris</taxon>
    </lineage>
</organism>
<proteinExistence type="predicted"/>
<name>A0AAV4WEN5_CAEEX</name>
<protein>
    <recommendedName>
        <fullName evidence="3">Secreted protein</fullName>
    </recommendedName>
</protein>
<reference evidence="1 2" key="1">
    <citation type="submission" date="2021-06" db="EMBL/GenBank/DDBJ databases">
        <title>Caerostris extrusa draft genome.</title>
        <authorList>
            <person name="Kono N."/>
            <person name="Arakawa K."/>
        </authorList>
    </citation>
    <scope>NUCLEOTIDE SEQUENCE [LARGE SCALE GENOMIC DNA]</scope>
</reference>
<dbReference type="EMBL" id="BPLR01016017">
    <property type="protein sequence ID" value="GIY80540.1"/>
    <property type="molecule type" value="Genomic_DNA"/>
</dbReference>
<sequence>MITKLHIMKIALSALRNSLFIPIFCRSNASGESFDLSGKERLCRFGGSIEAANISQGHRHNNVNATFFFHEHHTDQTVRFGNVALSLTKSCFGICLATTAGRGHPVLKDLKLGKKLRFGVG</sequence>
<evidence type="ECO:0008006" key="3">
    <source>
        <dbReference type="Google" id="ProtNLM"/>
    </source>
</evidence>
<keyword evidence="2" id="KW-1185">Reference proteome</keyword>
<evidence type="ECO:0000313" key="1">
    <source>
        <dbReference type="EMBL" id="GIY80540.1"/>
    </source>
</evidence>
<accession>A0AAV4WEN5</accession>